<keyword evidence="3" id="KW-0949">S-adenosyl-L-methionine</keyword>
<sequence>MAIDGAPPGSTVRIHNLQSRPGLNGTIATLGAFISAKGRYAVEVPPDGSLLLKPDNLELLSPPAAESASDAEDADLMLEGNDDDDDIPLEDNGGEDEDEDDGLALEDNEDEDCLELEDNDDVEELALEDNEDHANDDDGLELEGNDDEDELQLEESQLEDSLEEALRALNPNEPGTLGLGVDGLPVQASRFLIPSAQAALEEAWQLYPKREAESARDYQMRVLQMLTASPQHCRQETFTSAASQIAEAYGIETIAERMRAVGDDHFAAGAYVAAAYAYTAGIDAHTESGDRAELMHALVNRSAAFFKLGQTLRAVDDANLALEIAGEVYAPRTQRKALLRRAAALFELGRIDAATRDLDTLGDDDEGASRLRKKIAAEKLQRDVGHVGQECLASWG</sequence>
<evidence type="ECO:0000256" key="2">
    <source>
        <dbReference type="ARBA" id="ARBA00022679"/>
    </source>
</evidence>
<proteinExistence type="predicted"/>
<dbReference type="InterPro" id="IPR011990">
    <property type="entry name" value="TPR-like_helical_dom_sf"/>
</dbReference>
<evidence type="ECO:0000256" key="1">
    <source>
        <dbReference type="ARBA" id="ARBA00022603"/>
    </source>
</evidence>
<dbReference type="Gene3D" id="1.25.40.10">
    <property type="entry name" value="Tetratricopeptide repeat domain"/>
    <property type="match status" value="1"/>
</dbReference>
<reference evidence="6" key="1">
    <citation type="journal article" date="2015" name="PLoS Genet.">
        <title>Genome Sequence and Transcriptome Analyses of Chrysochromulina tobin: Metabolic Tools for Enhanced Algal Fitness in the Prominent Order Prymnesiales (Haptophyceae).</title>
        <authorList>
            <person name="Hovde B.T."/>
            <person name="Deodato C.R."/>
            <person name="Hunsperger H.M."/>
            <person name="Ryken S.A."/>
            <person name="Yost W."/>
            <person name="Jha R.K."/>
            <person name="Patterson J."/>
            <person name="Monnat R.J. Jr."/>
            <person name="Barlow S.B."/>
            <person name="Starkenburg S.R."/>
            <person name="Cattolico R.A."/>
        </authorList>
    </citation>
    <scope>NUCLEOTIDE SEQUENCE</scope>
    <source>
        <strain evidence="6">CCMP291</strain>
    </source>
</reference>
<dbReference type="GO" id="GO:0042826">
    <property type="term" value="F:histone deacetylase binding"/>
    <property type="evidence" value="ECO:0007669"/>
    <property type="project" value="TreeGrafter"/>
</dbReference>
<keyword evidence="6" id="KW-1185">Reference proteome</keyword>
<feature type="region of interest" description="Disordered" evidence="4">
    <location>
        <begin position="77"/>
        <end position="103"/>
    </location>
</feature>
<dbReference type="PANTHER" id="PTHR46165:SF2">
    <property type="entry name" value="SET AND MYND DOMAIN-CONTAINING PROTEIN 4"/>
    <property type="match status" value="1"/>
</dbReference>
<accession>A0A0M0J8T1</accession>
<organism evidence="5 6">
    <name type="scientific">Chrysochromulina tobinii</name>
    <dbReference type="NCBI Taxonomy" id="1460289"/>
    <lineage>
        <taxon>Eukaryota</taxon>
        <taxon>Haptista</taxon>
        <taxon>Haptophyta</taxon>
        <taxon>Prymnesiophyceae</taxon>
        <taxon>Prymnesiales</taxon>
        <taxon>Chrysochromulinaceae</taxon>
        <taxon>Chrysochromulina</taxon>
    </lineage>
</organism>
<evidence type="ECO:0000313" key="6">
    <source>
        <dbReference type="Proteomes" id="UP000037460"/>
    </source>
</evidence>
<name>A0A0M0J8T1_9EUKA</name>
<feature type="region of interest" description="Disordered" evidence="4">
    <location>
        <begin position="128"/>
        <end position="150"/>
    </location>
</feature>
<evidence type="ECO:0000256" key="3">
    <source>
        <dbReference type="ARBA" id="ARBA00022691"/>
    </source>
</evidence>
<comment type="caution">
    <text evidence="5">The sequence shown here is derived from an EMBL/GenBank/DDBJ whole genome shotgun (WGS) entry which is preliminary data.</text>
</comment>
<dbReference type="Proteomes" id="UP000037460">
    <property type="component" value="Unassembled WGS sequence"/>
</dbReference>
<gene>
    <name evidence="5" type="ORF">Ctob_008200</name>
</gene>
<dbReference type="GO" id="GO:0005737">
    <property type="term" value="C:cytoplasm"/>
    <property type="evidence" value="ECO:0007669"/>
    <property type="project" value="TreeGrafter"/>
</dbReference>
<keyword evidence="1" id="KW-0489">Methyltransferase</keyword>
<evidence type="ECO:0000313" key="5">
    <source>
        <dbReference type="EMBL" id="KOO22895.1"/>
    </source>
</evidence>
<dbReference type="GO" id="GO:0005634">
    <property type="term" value="C:nucleus"/>
    <property type="evidence" value="ECO:0007669"/>
    <property type="project" value="TreeGrafter"/>
</dbReference>
<dbReference type="GO" id="GO:0032259">
    <property type="term" value="P:methylation"/>
    <property type="evidence" value="ECO:0007669"/>
    <property type="project" value="UniProtKB-KW"/>
</dbReference>
<dbReference type="EMBL" id="JWZX01003241">
    <property type="protein sequence ID" value="KOO22895.1"/>
    <property type="molecule type" value="Genomic_DNA"/>
</dbReference>
<dbReference type="InterPro" id="IPR052097">
    <property type="entry name" value="SET-MYND_domain_protein"/>
</dbReference>
<dbReference type="AlphaFoldDB" id="A0A0M0J8T1"/>
<keyword evidence="2" id="KW-0808">Transferase</keyword>
<evidence type="ECO:0000256" key="4">
    <source>
        <dbReference type="SAM" id="MobiDB-lite"/>
    </source>
</evidence>
<dbReference type="GO" id="GO:0008168">
    <property type="term" value="F:methyltransferase activity"/>
    <property type="evidence" value="ECO:0007669"/>
    <property type="project" value="UniProtKB-KW"/>
</dbReference>
<dbReference type="SUPFAM" id="SSF48452">
    <property type="entry name" value="TPR-like"/>
    <property type="match status" value="1"/>
</dbReference>
<evidence type="ECO:0008006" key="7">
    <source>
        <dbReference type="Google" id="ProtNLM"/>
    </source>
</evidence>
<dbReference type="PANTHER" id="PTHR46165">
    <property type="entry name" value="SET AND MYND DOMAIN-CONTAINING PROTEIN 4"/>
    <property type="match status" value="1"/>
</dbReference>
<protein>
    <recommendedName>
        <fullName evidence="7">Tetratricopeptide repeat protein</fullName>
    </recommendedName>
</protein>